<sequence>MADRVGQSIHLPPLSSSKNFKFRHSKSPLYDKTSPEWYWKLSPALPELWIRDSNLLTPAIIAELETAWLQYQSLNIPGKGDGARLSMKTRQGRRLLEIEYSRLDLSVRRAKEVALARYDNFVIRGTDGSLDYHTETVDTRTVIGKEEQSDSTRCIAM</sequence>
<proteinExistence type="predicted"/>
<dbReference type="Proteomes" id="UP000254866">
    <property type="component" value="Unassembled WGS sequence"/>
</dbReference>
<reference evidence="1 2" key="1">
    <citation type="journal article" date="2018" name="IMA Fungus">
        <title>IMA Genome-F 9: Draft genome sequence of Annulohypoxylon stygium, Aspergillus mulundensis, Berkeleyomyces basicola (syn. Thielaviopsis basicola), Ceratocystis smalleyi, two Cercospora beticola strains, Coleophoma cylindrospora, Fusarium fracticaudum, Phialophora cf. hyalina, and Morchella septimelata.</title>
        <authorList>
            <person name="Wingfield B.D."/>
            <person name="Bills G.F."/>
            <person name="Dong Y."/>
            <person name="Huang W."/>
            <person name="Nel W.J."/>
            <person name="Swalarsk-Parry B.S."/>
            <person name="Vaghefi N."/>
            <person name="Wilken P.M."/>
            <person name="An Z."/>
            <person name="de Beer Z.W."/>
            <person name="De Vos L."/>
            <person name="Chen L."/>
            <person name="Duong T.A."/>
            <person name="Gao Y."/>
            <person name="Hammerbacher A."/>
            <person name="Kikkert J.R."/>
            <person name="Li Y."/>
            <person name="Li H."/>
            <person name="Li K."/>
            <person name="Li Q."/>
            <person name="Liu X."/>
            <person name="Ma X."/>
            <person name="Naidoo K."/>
            <person name="Pethybridge S.J."/>
            <person name="Sun J."/>
            <person name="Steenkamp E.T."/>
            <person name="van der Nest M.A."/>
            <person name="van Wyk S."/>
            <person name="Wingfield M.J."/>
            <person name="Xiong C."/>
            <person name="Yue Q."/>
            <person name="Zhang X."/>
        </authorList>
    </citation>
    <scope>NUCLEOTIDE SEQUENCE [LARGE SCALE GENOMIC DNA]</scope>
    <source>
        <strain evidence="1 2">BP 5553</strain>
    </source>
</reference>
<dbReference type="EMBL" id="NPIC01000001">
    <property type="protein sequence ID" value="RDL41666.1"/>
    <property type="molecule type" value="Genomic_DNA"/>
</dbReference>
<protein>
    <submittedName>
        <fullName evidence="1">Uncharacterized protein</fullName>
    </submittedName>
</protein>
<evidence type="ECO:0000313" key="1">
    <source>
        <dbReference type="EMBL" id="RDL41666.1"/>
    </source>
</evidence>
<name>A0A370U1K9_9HELO</name>
<dbReference type="GeneID" id="43594494"/>
<dbReference type="OrthoDB" id="3527938at2759"/>
<dbReference type="AlphaFoldDB" id="A0A370U1K9"/>
<gene>
    <name evidence="1" type="ORF">BP5553_01645</name>
</gene>
<keyword evidence="2" id="KW-1185">Reference proteome</keyword>
<accession>A0A370U1K9</accession>
<dbReference type="RefSeq" id="XP_031874322.1">
    <property type="nucleotide sequence ID" value="XM_032010268.1"/>
</dbReference>
<evidence type="ECO:0000313" key="2">
    <source>
        <dbReference type="Proteomes" id="UP000254866"/>
    </source>
</evidence>
<organism evidence="1 2">
    <name type="scientific">Venustampulla echinocandica</name>
    <dbReference type="NCBI Taxonomy" id="2656787"/>
    <lineage>
        <taxon>Eukaryota</taxon>
        <taxon>Fungi</taxon>
        <taxon>Dikarya</taxon>
        <taxon>Ascomycota</taxon>
        <taxon>Pezizomycotina</taxon>
        <taxon>Leotiomycetes</taxon>
        <taxon>Helotiales</taxon>
        <taxon>Pleuroascaceae</taxon>
        <taxon>Venustampulla</taxon>
    </lineage>
</organism>
<comment type="caution">
    <text evidence="1">The sequence shown here is derived from an EMBL/GenBank/DDBJ whole genome shotgun (WGS) entry which is preliminary data.</text>
</comment>